<dbReference type="EMBL" id="JSAQ01000001">
    <property type="protein sequence ID" value="KGO06462.1"/>
    <property type="molecule type" value="Genomic_DNA"/>
</dbReference>
<protein>
    <submittedName>
        <fullName evidence="1">GHMP kinase</fullName>
    </submittedName>
</protein>
<keyword evidence="1" id="KW-0808">Transferase</keyword>
<proteinExistence type="predicted"/>
<accession>A0A0A2GTB1</accession>
<keyword evidence="1" id="KW-0418">Kinase</keyword>
<organism evidence="1 2">
    <name type="scientific">Dokdonia donghaensis DSW-1</name>
    <dbReference type="NCBI Taxonomy" id="1300343"/>
    <lineage>
        <taxon>Bacteria</taxon>
        <taxon>Pseudomonadati</taxon>
        <taxon>Bacteroidota</taxon>
        <taxon>Flavobacteriia</taxon>
        <taxon>Flavobacteriales</taxon>
        <taxon>Flavobacteriaceae</taxon>
        <taxon>Dokdonia</taxon>
    </lineage>
</organism>
<dbReference type="AlphaFoldDB" id="A0A0A2GTB1"/>
<keyword evidence="2" id="KW-1185">Reference proteome</keyword>
<reference evidence="1 2" key="1">
    <citation type="submission" date="2014-10" db="EMBL/GenBank/DDBJ databases">
        <title>Draft genome sequence of the proteorhodopsin-containing marine bacterium Dokdonia donghaensis.</title>
        <authorList>
            <person name="Gomez-Consarnau L."/>
            <person name="Gonzalez J.M."/>
            <person name="Riedel T."/>
            <person name="Jaenicke S."/>
            <person name="Wagner-Doebler I."/>
            <person name="Fuhrman J.A."/>
        </authorList>
    </citation>
    <scope>NUCLEOTIDE SEQUENCE [LARGE SCALE GENOMIC DNA]</scope>
    <source>
        <strain evidence="1 2">DSW-1</strain>
    </source>
</reference>
<dbReference type="SUPFAM" id="SSF54211">
    <property type="entry name" value="Ribosomal protein S5 domain 2-like"/>
    <property type="match status" value="1"/>
</dbReference>
<dbReference type="InterPro" id="IPR047765">
    <property type="entry name" value="GHMP_GYDIA-like"/>
</dbReference>
<dbReference type="NCBIfam" id="NF040656">
    <property type="entry name" value="GHMP_GYDIA"/>
    <property type="match status" value="1"/>
</dbReference>
<name>A0A0A2GTB1_9FLAO</name>
<comment type="caution">
    <text evidence="1">The sequence shown here is derived from an EMBL/GenBank/DDBJ whole genome shotgun (WGS) entry which is preliminary data.</text>
</comment>
<sequence>MKSRFLKHHYYSHGKLLLTSEYLVLDGAQALALPTKKGQHLDIKPIDQEAIIWRSYLSTGELWLDYKFSFPLDSNDGRGDAIYERLLSILQAAQKLNNSFLNTRQGYGIESTLEFQKDWGLGSSSTLLANIARWASVDPYKLLDMTFGGSGYDIACATTESALIYQKTNTTPIVTPVTYSPHFKEELYFVYLNKKQNSRESIQHYRSLDQNALAEERARFSRFTQDLLSCKSIVAFEKLLSEHEDNLSRILKTPTIKTQLFADYPRAIKSLGGWGGDFVLAIGTASQMDYFRNKGYDTIVPYKEMILGE</sequence>
<dbReference type="InterPro" id="IPR020568">
    <property type="entry name" value="Ribosomal_Su5_D2-typ_SF"/>
</dbReference>
<evidence type="ECO:0000313" key="2">
    <source>
        <dbReference type="Proteomes" id="UP000030140"/>
    </source>
</evidence>
<dbReference type="Proteomes" id="UP000030140">
    <property type="component" value="Unassembled WGS sequence"/>
</dbReference>
<dbReference type="Gene3D" id="3.30.230.10">
    <property type="match status" value="1"/>
</dbReference>
<gene>
    <name evidence="1" type="ORF">NV36_06170</name>
</gene>
<dbReference type="GO" id="GO:0016301">
    <property type="term" value="F:kinase activity"/>
    <property type="evidence" value="ECO:0007669"/>
    <property type="project" value="UniProtKB-KW"/>
</dbReference>
<evidence type="ECO:0000313" key="1">
    <source>
        <dbReference type="EMBL" id="KGO06462.1"/>
    </source>
</evidence>
<dbReference type="InterPro" id="IPR014721">
    <property type="entry name" value="Ribsml_uS5_D2-typ_fold_subgr"/>
</dbReference>